<organism evidence="2 3">
    <name type="scientific">Diploptera punctata</name>
    <name type="common">Pacific beetle cockroach</name>
    <dbReference type="NCBI Taxonomy" id="6984"/>
    <lineage>
        <taxon>Eukaryota</taxon>
        <taxon>Metazoa</taxon>
        <taxon>Ecdysozoa</taxon>
        <taxon>Arthropoda</taxon>
        <taxon>Hexapoda</taxon>
        <taxon>Insecta</taxon>
        <taxon>Pterygota</taxon>
        <taxon>Neoptera</taxon>
        <taxon>Polyneoptera</taxon>
        <taxon>Dictyoptera</taxon>
        <taxon>Blattodea</taxon>
        <taxon>Blaberoidea</taxon>
        <taxon>Blaberidae</taxon>
        <taxon>Diplopterinae</taxon>
        <taxon>Diploptera</taxon>
    </lineage>
</organism>
<gene>
    <name evidence="2" type="ORF">L9F63_025403</name>
</gene>
<evidence type="ECO:0000256" key="1">
    <source>
        <dbReference type="SAM" id="Phobius"/>
    </source>
</evidence>
<proteinExistence type="predicted"/>
<keyword evidence="3" id="KW-1185">Reference proteome</keyword>
<dbReference type="Proteomes" id="UP001233999">
    <property type="component" value="Unassembled WGS sequence"/>
</dbReference>
<protein>
    <recommendedName>
        <fullName evidence="4">Protein YIPF3</fullName>
    </recommendedName>
</protein>
<dbReference type="AlphaFoldDB" id="A0AAD8E4V9"/>
<feature type="transmembrane region" description="Helical" evidence="1">
    <location>
        <begin position="69"/>
        <end position="87"/>
    </location>
</feature>
<evidence type="ECO:0000313" key="2">
    <source>
        <dbReference type="EMBL" id="KAJ9576702.1"/>
    </source>
</evidence>
<keyword evidence="1" id="KW-0812">Transmembrane</keyword>
<sequence length="190" mass="21071">MAGGKNCSVIFIGNDYTPTRSIENVWNGNKTNWPIFSSIKHNFMVPPGDLPRRMFFLFIPPIGERYRHVHVDFVGPSIALLLMAGMLHYGHASKLPSSAANRSPTEVLLLYTVFMPIAVYILGRLAKAVVTFTEMFALLGYGLSALRVALVLLASIPVPAARLLVCSFTATVQLLSLVFLHFAYMHRTFV</sequence>
<feature type="transmembrane region" description="Helical" evidence="1">
    <location>
        <begin position="162"/>
        <end position="184"/>
    </location>
</feature>
<comment type="caution">
    <text evidence="2">The sequence shown here is derived from an EMBL/GenBank/DDBJ whole genome shotgun (WGS) entry which is preliminary data.</text>
</comment>
<reference evidence="2" key="2">
    <citation type="submission" date="2023-05" db="EMBL/GenBank/DDBJ databases">
        <authorList>
            <person name="Fouks B."/>
        </authorList>
    </citation>
    <scope>NUCLEOTIDE SEQUENCE</scope>
    <source>
        <strain evidence="2">Stay&amp;Tobe</strain>
        <tissue evidence="2">Testes</tissue>
    </source>
</reference>
<evidence type="ECO:0000313" key="3">
    <source>
        <dbReference type="Proteomes" id="UP001233999"/>
    </source>
</evidence>
<feature type="transmembrane region" description="Helical" evidence="1">
    <location>
        <begin position="135"/>
        <end position="156"/>
    </location>
</feature>
<dbReference type="EMBL" id="JASPKZ010009481">
    <property type="protein sequence ID" value="KAJ9576702.1"/>
    <property type="molecule type" value="Genomic_DNA"/>
</dbReference>
<accession>A0AAD8E4V9</accession>
<keyword evidence="1" id="KW-1133">Transmembrane helix</keyword>
<keyword evidence="1" id="KW-0472">Membrane</keyword>
<name>A0AAD8E4V9_DIPPU</name>
<feature type="transmembrane region" description="Helical" evidence="1">
    <location>
        <begin position="107"/>
        <end position="123"/>
    </location>
</feature>
<reference evidence="2" key="1">
    <citation type="journal article" date="2023" name="IScience">
        <title>Live-bearing cockroach genome reveals convergent evolutionary mechanisms linked to viviparity in insects and beyond.</title>
        <authorList>
            <person name="Fouks B."/>
            <person name="Harrison M.C."/>
            <person name="Mikhailova A.A."/>
            <person name="Marchal E."/>
            <person name="English S."/>
            <person name="Carruthers M."/>
            <person name="Jennings E.C."/>
            <person name="Chiamaka E.L."/>
            <person name="Frigard R.A."/>
            <person name="Pippel M."/>
            <person name="Attardo G.M."/>
            <person name="Benoit J.B."/>
            <person name="Bornberg-Bauer E."/>
            <person name="Tobe S.S."/>
        </authorList>
    </citation>
    <scope>NUCLEOTIDE SEQUENCE</scope>
    <source>
        <strain evidence="2">Stay&amp;Tobe</strain>
    </source>
</reference>
<evidence type="ECO:0008006" key="4">
    <source>
        <dbReference type="Google" id="ProtNLM"/>
    </source>
</evidence>